<protein>
    <submittedName>
        <fullName evidence="2">Capsid protein of prophage</fullName>
    </submittedName>
</protein>
<evidence type="ECO:0000313" key="2">
    <source>
        <dbReference type="EMBL" id="STL02246.1"/>
    </source>
</evidence>
<sequence>MRIEAGLSTYEKELALMGGLSGHFPQQVRESAERQKPDSHVRCG</sequence>
<dbReference type="Proteomes" id="UP000255153">
    <property type="component" value="Unassembled WGS sequence"/>
</dbReference>
<proteinExistence type="predicted"/>
<evidence type="ECO:0000256" key="1">
    <source>
        <dbReference type="SAM" id="MobiDB-lite"/>
    </source>
</evidence>
<comment type="caution">
    <text evidence="2">The sequence shown here is derived from an EMBL/GenBank/DDBJ whole genome shotgun (WGS) entry which is preliminary data.</text>
</comment>
<dbReference type="AlphaFoldDB" id="A0AB38H5X1"/>
<evidence type="ECO:0000313" key="3">
    <source>
        <dbReference type="Proteomes" id="UP000255153"/>
    </source>
</evidence>
<dbReference type="EMBL" id="UGEE01000003">
    <property type="protein sequence ID" value="STL02246.1"/>
    <property type="molecule type" value="Genomic_DNA"/>
</dbReference>
<feature type="compositionally biased region" description="Basic and acidic residues" evidence="1">
    <location>
        <begin position="30"/>
        <end position="44"/>
    </location>
</feature>
<feature type="region of interest" description="Disordered" evidence="1">
    <location>
        <begin position="25"/>
        <end position="44"/>
    </location>
</feature>
<organism evidence="2 3">
    <name type="scientific">Escherichia coli</name>
    <dbReference type="NCBI Taxonomy" id="562"/>
    <lineage>
        <taxon>Bacteria</taxon>
        <taxon>Pseudomonadati</taxon>
        <taxon>Pseudomonadota</taxon>
        <taxon>Gammaproteobacteria</taxon>
        <taxon>Enterobacterales</taxon>
        <taxon>Enterobacteriaceae</taxon>
        <taxon>Escherichia</taxon>
    </lineage>
</organism>
<dbReference type="RefSeq" id="WP_434087343.1">
    <property type="nucleotide sequence ID" value="NZ_UGEE01000003.1"/>
</dbReference>
<name>A0AB38H5X1_ECOLX</name>
<accession>A0AB38H5X1</accession>
<reference evidence="2 3" key="1">
    <citation type="submission" date="2018-06" db="EMBL/GenBank/DDBJ databases">
        <authorList>
            <consortium name="Pathogen Informatics"/>
            <person name="Doyle S."/>
        </authorList>
    </citation>
    <scope>NUCLEOTIDE SEQUENCE [LARGE SCALE GENOMIC DNA]</scope>
    <source>
        <strain evidence="2 3">NCTC8603</strain>
    </source>
</reference>
<gene>
    <name evidence="2" type="ORF">NCTC8603_05432</name>
</gene>